<evidence type="ECO:0000313" key="2">
    <source>
        <dbReference type="EMBL" id="KKU32806.1"/>
    </source>
</evidence>
<accession>A0A0G1PJ80</accession>
<organism evidence="2 3">
    <name type="scientific">Candidatus Collierbacteria bacterium GW2011_GWA2_46_26</name>
    <dbReference type="NCBI Taxonomy" id="1618381"/>
    <lineage>
        <taxon>Bacteria</taxon>
        <taxon>Candidatus Collieribacteriota</taxon>
    </lineage>
</organism>
<dbReference type="Proteomes" id="UP000034794">
    <property type="component" value="Unassembled WGS sequence"/>
</dbReference>
<protein>
    <submittedName>
        <fullName evidence="2">Uncharacterized protein</fullName>
    </submittedName>
</protein>
<reference evidence="2 3" key="1">
    <citation type="journal article" date="2015" name="Nature">
        <title>rRNA introns, odd ribosomes, and small enigmatic genomes across a large radiation of phyla.</title>
        <authorList>
            <person name="Brown C.T."/>
            <person name="Hug L.A."/>
            <person name="Thomas B.C."/>
            <person name="Sharon I."/>
            <person name="Castelle C.J."/>
            <person name="Singh A."/>
            <person name="Wilkins M.J."/>
            <person name="Williams K.H."/>
            <person name="Banfield J.F."/>
        </authorList>
    </citation>
    <scope>NUCLEOTIDE SEQUENCE [LARGE SCALE GENOMIC DNA]</scope>
</reference>
<name>A0A0G1PJ80_9BACT</name>
<evidence type="ECO:0000256" key="1">
    <source>
        <dbReference type="SAM" id="Phobius"/>
    </source>
</evidence>
<gene>
    <name evidence="2" type="ORF">UX47_C0007G0050</name>
</gene>
<dbReference type="AlphaFoldDB" id="A0A0G1PJ80"/>
<keyword evidence="1" id="KW-0812">Transmembrane</keyword>
<keyword evidence="1" id="KW-0472">Membrane</keyword>
<dbReference type="EMBL" id="LCMI01000007">
    <property type="protein sequence ID" value="KKU32806.1"/>
    <property type="molecule type" value="Genomic_DNA"/>
</dbReference>
<evidence type="ECO:0000313" key="3">
    <source>
        <dbReference type="Proteomes" id="UP000034794"/>
    </source>
</evidence>
<keyword evidence="1" id="KW-1133">Transmembrane helix</keyword>
<sequence length="102" mass="10916">MRPRKTLSVYVLLIGIMGLSIVGGILAFQIFSAATKTQLTPEQIEIIKPIDGTVNEKVINNLDKRTFVTQAEIDGLVTAPQVTVSPTAPLLATESAPITTPQ</sequence>
<comment type="caution">
    <text evidence="2">The sequence shown here is derived from an EMBL/GenBank/DDBJ whole genome shotgun (WGS) entry which is preliminary data.</text>
</comment>
<proteinExistence type="predicted"/>
<feature type="transmembrane region" description="Helical" evidence="1">
    <location>
        <begin position="7"/>
        <end position="31"/>
    </location>
</feature>